<reference evidence="5" key="1">
    <citation type="submission" date="2009-10" db="EMBL/GenBank/DDBJ databases">
        <title>The complete chromosome of Gordonia bronchialis DSM 43247.</title>
        <authorList>
            <consortium name="US DOE Joint Genome Institute (JGI-PGF)"/>
            <person name="Lucas S."/>
            <person name="Copeland A."/>
            <person name="Lapidus A."/>
            <person name="Glavina del Rio T."/>
            <person name="Dalin E."/>
            <person name="Tice H."/>
            <person name="Bruce D."/>
            <person name="Goodwin L."/>
            <person name="Pitluck S."/>
            <person name="Kyrpides N."/>
            <person name="Mavromatis K."/>
            <person name="Ivanova N."/>
            <person name="Ovchinnikova G."/>
            <person name="Saunders E."/>
            <person name="Brettin T."/>
            <person name="Detter J.C."/>
            <person name="Han C."/>
            <person name="Larimer F."/>
            <person name="Land M."/>
            <person name="Hauser L."/>
            <person name="Markowitz V."/>
            <person name="Cheng J.-F."/>
            <person name="Hugenholtz P."/>
            <person name="Woyke T."/>
            <person name="Wu D."/>
            <person name="Jando M."/>
            <person name="Schneider S."/>
            <person name="Goeker M."/>
            <person name="Klenk H.-P."/>
            <person name="Eisen J.A."/>
        </authorList>
    </citation>
    <scope>NUCLEOTIDE SEQUENCE [LARGE SCALE GENOMIC DNA]</scope>
    <source>
        <strain evidence="5">ATCC 25592 / DSM 43247 / BCRC 13721 / JCM 3198 / KCTC 3076 / NBRC 16047 / NCTC 10667</strain>
    </source>
</reference>
<gene>
    <name evidence="4" type="ordered locus">Gbro_0594</name>
</gene>
<evidence type="ECO:0000313" key="5">
    <source>
        <dbReference type="Proteomes" id="UP000001219"/>
    </source>
</evidence>
<protein>
    <submittedName>
        <fullName evidence="4">Dienelactone hydrolase</fullName>
    </submittedName>
</protein>
<name>D0LEK4_GORB4</name>
<sequence>MIDDGVGMLMARSDVWFVSGNARCAAWLYLPEDASTPPPVIVMAHGLGAVRHMRLEAFAERFTAAGYACLVFDYRHFGDSAGRPRQLLSIRRQLDDWAAAIAYARSLDVVDAGRVVLWGTSFGGGHVMVAGERDGAVSAVIAQCPFTSGPSSTLAMEPLSAIKVTGRALADVAAMVTRRAPVMVALAGDPGSTALMTAPDVVPGYLPLVPDGYPFTNAVAARVGLSIPLHIPGRALRRLTCPTLVCACDGDTVAPVKATVKYASQNPNVRLRRYDEGHFDIYVGNGFEQVITDQIAFLRDVVRVS</sequence>
<dbReference type="KEGG" id="gbr:Gbro_0594"/>
<organism evidence="4 5">
    <name type="scientific">Gordonia bronchialis (strain ATCC 25592 / DSM 43247 / BCRC 13721 / JCM 3198 / KCTC 3076 / NBRC 16047 / NCTC 10667)</name>
    <name type="common">Rhodococcus bronchialis</name>
    <dbReference type="NCBI Taxonomy" id="526226"/>
    <lineage>
        <taxon>Bacteria</taxon>
        <taxon>Bacillati</taxon>
        <taxon>Actinomycetota</taxon>
        <taxon>Actinomycetes</taxon>
        <taxon>Mycobacteriales</taxon>
        <taxon>Gordoniaceae</taxon>
        <taxon>Gordonia</taxon>
    </lineage>
</organism>
<dbReference type="Pfam" id="PF12146">
    <property type="entry name" value="Hydrolase_4"/>
    <property type="match status" value="1"/>
</dbReference>
<dbReference type="HOGENOM" id="CLU_048587_1_0_11"/>
<dbReference type="SUPFAM" id="SSF53474">
    <property type="entry name" value="alpha/beta-Hydrolases"/>
    <property type="match status" value="1"/>
</dbReference>
<dbReference type="InterPro" id="IPR022742">
    <property type="entry name" value="Hydrolase_4"/>
</dbReference>
<dbReference type="AlphaFoldDB" id="D0LEK4"/>
<dbReference type="EMBL" id="CP001802">
    <property type="protein sequence ID" value="ACY19922.1"/>
    <property type="molecule type" value="Genomic_DNA"/>
</dbReference>
<dbReference type="eggNOG" id="COG1073">
    <property type="taxonomic scope" value="Bacteria"/>
</dbReference>
<proteinExistence type="inferred from homology"/>
<evidence type="ECO:0000313" key="4">
    <source>
        <dbReference type="EMBL" id="ACY19922.1"/>
    </source>
</evidence>
<comment type="similarity">
    <text evidence="1">Belongs to the AB hydrolase superfamily.</text>
</comment>
<dbReference type="GO" id="GO:0052689">
    <property type="term" value="F:carboxylic ester hydrolase activity"/>
    <property type="evidence" value="ECO:0007669"/>
    <property type="project" value="UniProtKB-ARBA"/>
</dbReference>
<evidence type="ECO:0000256" key="2">
    <source>
        <dbReference type="ARBA" id="ARBA00022801"/>
    </source>
</evidence>
<evidence type="ECO:0000259" key="3">
    <source>
        <dbReference type="Pfam" id="PF12146"/>
    </source>
</evidence>
<dbReference type="InterPro" id="IPR050261">
    <property type="entry name" value="FrsA_esterase"/>
</dbReference>
<dbReference type="PANTHER" id="PTHR22946:SF9">
    <property type="entry name" value="POLYKETIDE TRANSFERASE AF380"/>
    <property type="match status" value="1"/>
</dbReference>
<keyword evidence="5" id="KW-1185">Reference proteome</keyword>
<dbReference type="STRING" id="526226.Gbro_0594"/>
<dbReference type="PANTHER" id="PTHR22946">
    <property type="entry name" value="DIENELACTONE HYDROLASE DOMAIN-CONTAINING PROTEIN-RELATED"/>
    <property type="match status" value="1"/>
</dbReference>
<feature type="domain" description="Serine aminopeptidase S33" evidence="3">
    <location>
        <begin position="39"/>
        <end position="276"/>
    </location>
</feature>
<evidence type="ECO:0000256" key="1">
    <source>
        <dbReference type="ARBA" id="ARBA00008645"/>
    </source>
</evidence>
<dbReference type="Proteomes" id="UP000001219">
    <property type="component" value="Chromosome"/>
</dbReference>
<dbReference type="InterPro" id="IPR029058">
    <property type="entry name" value="AB_hydrolase_fold"/>
</dbReference>
<accession>D0LEK4</accession>
<dbReference type="Gene3D" id="3.40.50.1820">
    <property type="entry name" value="alpha/beta hydrolase"/>
    <property type="match status" value="1"/>
</dbReference>
<reference evidence="4 5" key="2">
    <citation type="journal article" date="2010" name="Stand. Genomic Sci.">
        <title>Complete genome sequence of Gordonia bronchialis type strain (3410).</title>
        <authorList>
            <person name="Ivanova N."/>
            <person name="Sikorski J."/>
            <person name="Jando M."/>
            <person name="Lapidus A."/>
            <person name="Nolan M."/>
            <person name="Lucas S."/>
            <person name="Del Rio T.G."/>
            <person name="Tice H."/>
            <person name="Copeland A."/>
            <person name="Cheng J.F."/>
            <person name="Chen F."/>
            <person name="Bruce D."/>
            <person name="Goodwin L."/>
            <person name="Pitluck S."/>
            <person name="Mavromatis K."/>
            <person name="Ovchinnikova G."/>
            <person name="Pati A."/>
            <person name="Chen A."/>
            <person name="Palaniappan K."/>
            <person name="Land M."/>
            <person name="Hauser L."/>
            <person name="Chang Y.J."/>
            <person name="Jeffries C.D."/>
            <person name="Chain P."/>
            <person name="Saunders E."/>
            <person name="Han C."/>
            <person name="Detter J.C."/>
            <person name="Brettin T."/>
            <person name="Rohde M."/>
            <person name="Goker M."/>
            <person name="Bristow J."/>
            <person name="Eisen J.A."/>
            <person name="Markowitz V."/>
            <person name="Hugenholtz P."/>
            <person name="Klenk H.P."/>
            <person name="Kyrpides N.C."/>
        </authorList>
    </citation>
    <scope>NUCLEOTIDE SEQUENCE [LARGE SCALE GENOMIC DNA]</scope>
    <source>
        <strain evidence="5">ATCC 25592 / DSM 43247 / BCRC 13721 / JCM 3198 / KCTC 3076 / NBRC 16047 / NCTC 10667</strain>
    </source>
</reference>
<keyword evidence="2 4" id="KW-0378">Hydrolase</keyword>